<accession>A0ABN1H8Q7</accession>
<dbReference type="InterPro" id="IPR023485">
    <property type="entry name" value="Ptyr_pPase"/>
</dbReference>
<dbReference type="Pfam" id="PF01451">
    <property type="entry name" value="LMWPc"/>
    <property type="match status" value="1"/>
</dbReference>
<protein>
    <submittedName>
        <fullName evidence="2">Low molecular weight phosphatase family protein</fullName>
    </submittedName>
</protein>
<sequence length="191" mass="20505">MCRSPLAEKILGAQLRAAIGTDPRVFRCESAGTWGHSGAGMEPHAAAVLAERGIEAGRFVARELNPDQVLEADLILGATREHREQVRLLDPYAGGRTFTIREFARFARRVYPATLPEADPAARARVLVDRVAMLRTPRPGPGRPADDIPDPFGAPLHVFRLCADMLAEGLAALVEHLAPASTAGRRGSSAV</sequence>
<evidence type="ECO:0000259" key="1">
    <source>
        <dbReference type="SMART" id="SM00226"/>
    </source>
</evidence>
<gene>
    <name evidence="2" type="ORF">GCM10009547_41490</name>
</gene>
<dbReference type="Gene3D" id="3.40.50.2300">
    <property type="match status" value="1"/>
</dbReference>
<evidence type="ECO:0000313" key="3">
    <source>
        <dbReference type="Proteomes" id="UP001500957"/>
    </source>
</evidence>
<dbReference type="SUPFAM" id="SSF52788">
    <property type="entry name" value="Phosphotyrosine protein phosphatases I"/>
    <property type="match status" value="1"/>
</dbReference>
<dbReference type="SMART" id="SM00226">
    <property type="entry name" value="LMWPc"/>
    <property type="match status" value="1"/>
</dbReference>
<comment type="caution">
    <text evidence="2">The sequence shown here is derived from an EMBL/GenBank/DDBJ whole genome shotgun (WGS) entry which is preliminary data.</text>
</comment>
<feature type="domain" description="Phosphotyrosine protein phosphatase I" evidence="1">
    <location>
        <begin position="2"/>
        <end position="176"/>
    </location>
</feature>
<evidence type="ECO:0000313" key="2">
    <source>
        <dbReference type="EMBL" id="GAA0633258.1"/>
    </source>
</evidence>
<name>A0ABN1H8Q7_9ACTN</name>
<dbReference type="InterPro" id="IPR036196">
    <property type="entry name" value="Ptyr_pPase_sf"/>
</dbReference>
<keyword evidence="3" id="KW-1185">Reference proteome</keyword>
<dbReference type="Proteomes" id="UP001500957">
    <property type="component" value="Unassembled WGS sequence"/>
</dbReference>
<organism evidence="2 3">
    <name type="scientific">Sporichthya brevicatena</name>
    <dbReference type="NCBI Taxonomy" id="171442"/>
    <lineage>
        <taxon>Bacteria</taxon>
        <taxon>Bacillati</taxon>
        <taxon>Actinomycetota</taxon>
        <taxon>Actinomycetes</taxon>
        <taxon>Sporichthyales</taxon>
        <taxon>Sporichthyaceae</taxon>
        <taxon>Sporichthya</taxon>
    </lineage>
</organism>
<proteinExistence type="predicted"/>
<dbReference type="EMBL" id="BAAAHE010000044">
    <property type="protein sequence ID" value="GAA0633258.1"/>
    <property type="molecule type" value="Genomic_DNA"/>
</dbReference>
<reference evidence="2 3" key="1">
    <citation type="journal article" date="2019" name="Int. J. Syst. Evol. Microbiol.">
        <title>The Global Catalogue of Microorganisms (GCM) 10K type strain sequencing project: providing services to taxonomists for standard genome sequencing and annotation.</title>
        <authorList>
            <consortium name="The Broad Institute Genomics Platform"/>
            <consortium name="The Broad Institute Genome Sequencing Center for Infectious Disease"/>
            <person name="Wu L."/>
            <person name="Ma J."/>
        </authorList>
    </citation>
    <scope>NUCLEOTIDE SEQUENCE [LARGE SCALE GENOMIC DNA]</scope>
    <source>
        <strain evidence="2 3">JCM 10671</strain>
    </source>
</reference>